<dbReference type="GO" id="GO:0016491">
    <property type="term" value="F:oxidoreductase activity"/>
    <property type="evidence" value="ECO:0007669"/>
    <property type="project" value="UniProtKB-KW"/>
</dbReference>
<dbReference type="Proteomes" id="UP000799766">
    <property type="component" value="Unassembled WGS sequence"/>
</dbReference>
<dbReference type="OrthoDB" id="2898509at2759"/>
<dbReference type="Gene3D" id="3.40.50.720">
    <property type="entry name" value="NAD(P)-binding Rossmann-like Domain"/>
    <property type="match status" value="1"/>
</dbReference>
<keyword evidence="1" id="KW-0560">Oxidoreductase</keyword>
<evidence type="ECO:0000313" key="3">
    <source>
        <dbReference type="Proteomes" id="UP000799766"/>
    </source>
</evidence>
<dbReference type="InterPro" id="IPR052228">
    <property type="entry name" value="Sec_Metab_Biosynth_Oxidored"/>
</dbReference>
<proteinExistence type="predicted"/>
<gene>
    <name evidence="2" type="ORF">BDY21DRAFT_360252</name>
</gene>
<keyword evidence="3" id="KW-1185">Reference proteome</keyword>
<dbReference type="SUPFAM" id="SSF51735">
    <property type="entry name" value="NAD(P)-binding Rossmann-fold domains"/>
    <property type="match status" value="1"/>
</dbReference>
<accession>A0A6A6PF09</accession>
<dbReference type="InterPro" id="IPR002347">
    <property type="entry name" value="SDR_fam"/>
</dbReference>
<organism evidence="2 3">
    <name type="scientific">Lineolata rhizophorae</name>
    <dbReference type="NCBI Taxonomy" id="578093"/>
    <lineage>
        <taxon>Eukaryota</taxon>
        <taxon>Fungi</taxon>
        <taxon>Dikarya</taxon>
        <taxon>Ascomycota</taxon>
        <taxon>Pezizomycotina</taxon>
        <taxon>Dothideomycetes</taxon>
        <taxon>Dothideomycetes incertae sedis</taxon>
        <taxon>Lineolatales</taxon>
        <taxon>Lineolataceae</taxon>
        <taxon>Lineolata</taxon>
    </lineage>
</organism>
<name>A0A6A6PF09_9PEZI</name>
<dbReference type="PANTHER" id="PTHR47534">
    <property type="entry name" value="YALI0E05731P"/>
    <property type="match status" value="1"/>
</dbReference>
<evidence type="ECO:0000256" key="1">
    <source>
        <dbReference type="ARBA" id="ARBA00023002"/>
    </source>
</evidence>
<dbReference type="Pfam" id="PF00106">
    <property type="entry name" value="adh_short"/>
    <property type="match status" value="1"/>
</dbReference>
<dbReference type="InterPro" id="IPR036291">
    <property type="entry name" value="NAD(P)-bd_dom_sf"/>
</dbReference>
<dbReference type="AlphaFoldDB" id="A0A6A6PF09"/>
<protein>
    <submittedName>
        <fullName evidence="2">Short-chain dehydrogenase/reductase</fullName>
    </submittedName>
</protein>
<evidence type="ECO:0000313" key="2">
    <source>
        <dbReference type="EMBL" id="KAF2462309.1"/>
    </source>
</evidence>
<dbReference type="PANTHER" id="PTHR47534:SF2">
    <property type="entry name" value="KETOREDUCTASE (KR) DOMAIN-CONTAINING PROTEIN-RELATED"/>
    <property type="match status" value="1"/>
</dbReference>
<sequence>MVSLSEVAAHNASLKGLGAGLVGVFVGGTSGIGESTARAFVKHTAAPKVYLIGRDETKASSIIGEFSKLNPEGQVRFIKSDVSLLRNVDSVCDQIKSQEDKINLLFLSSGVLKTGGRDETAEGLDKKFSLHYFSRQRFTMNLLPLLSRASGVNNQPARVISVLGAGHEARLNAPDDLDLAKPGNYTMRSVAVHSTTMTSLAVEALAAQNPDVAFIHDSPGVVRTALDREMTWWGKAGTAVLFILAKPWMVPVEESGERHLYLGTSPRFPAKSGKGGQENVQPAVGSDGITGSGAYIVSADQSPTGNKKVLDEYRKAGMPAKVWDRTVEVMEKATGKVGA</sequence>
<dbReference type="EMBL" id="MU001670">
    <property type="protein sequence ID" value="KAF2462309.1"/>
    <property type="molecule type" value="Genomic_DNA"/>
</dbReference>
<reference evidence="2" key="1">
    <citation type="journal article" date="2020" name="Stud. Mycol.">
        <title>101 Dothideomycetes genomes: a test case for predicting lifestyles and emergence of pathogens.</title>
        <authorList>
            <person name="Haridas S."/>
            <person name="Albert R."/>
            <person name="Binder M."/>
            <person name="Bloem J."/>
            <person name="Labutti K."/>
            <person name="Salamov A."/>
            <person name="Andreopoulos B."/>
            <person name="Baker S."/>
            <person name="Barry K."/>
            <person name="Bills G."/>
            <person name="Bluhm B."/>
            <person name="Cannon C."/>
            <person name="Castanera R."/>
            <person name="Culley D."/>
            <person name="Daum C."/>
            <person name="Ezra D."/>
            <person name="Gonzalez J."/>
            <person name="Henrissat B."/>
            <person name="Kuo A."/>
            <person name="Liang C."/>
            <person name="Lipzen A."/>
            <person name="Lutzoni F."/>
            <person name="Magnuson J."/>
            <person name="Mondo S."/>
            <person name="Nolan M."/>
            <person name="Ohm R."/>
            <person name="Pangilinan J."/>
            <person name="Park H.-J."/>
            <person name="Ramirez L."/>
            <person name="Alfaro M."/>
            <person name="Sun H."/>
            <person name="Tritt A."/>
            <person name="Yoshinaga Y."/>
            <person name="Zwiers L.-H."/>
            <person name="Turgeon B."/>
            <person name="Goodwin S."/>
            <person name="Spatafora J."/>
            <person name="Crous P."/>
            <person name="Grigoriev I."/>
        </authorList>
    </citation>
    <scope>NUCLEOTIDE SEQUENCE</scope>
    <source>
        <strain evidence="2">ATCC 16933</strain>
    </source>
</reference>